<evidence type="ECO:0000259" key="2">
    <source>
        <dbReference type="Pfam" id="PF12680"/>
    </source>
</evidence>
<gene>
    <name evidence="3" type="ORF">FDP22_16495</name>
</gene>
<dbReference type="Gene3D" id="3.10.450.50">
    <property type="match status" value="1"/>
</dbReference>
<name>A0A5B8G3B0_9RHOB</name>
<dbReference type="OrthoDB" id="1115105at2"/>
<dbReference type="KEGG" id="ppru:FDP22_16495"/>
<reference evidence="3 4" key="1">
    <citation type="submission" date="2019-06" db="EMBL/GenBank/DDBJ databases">
        <title>Genome sequence of Rhodobacteraceae bacterium D4M1.</title>
        <authorList>
            <person name="Cao J."/>
        </authorList>
    </citation>
    <scope>NUCLEOTIDE SEQUENCE [LARGE SCALE GENOMIC DNA]</scope>
    <source>
        <strain evidence="3 4">D4M1</strain>
    </source>
</reference>
<dbReference type="SUPFAM" id="SSF54427">
    <property type="entry name" value="NTF2-like"/>
    <property type="match status" value="1"/>
</dbReference>
<evidence type="ECO:0000256" key="1">
    <source>
        <dbReference type="SAM" id="MobiDB-lite"/>
    </source>
</evidence>
<organism evidence="3 4">
    <name type="scientific">Paroceanicella profunda</name>
    <dbReference type="NCBI Taxonomy" id="2579971"/>
    <lineage>
        <taxon>Bacteria</taxon>
        <taxon>Pseudomonadati</taxon>
        <taxon>Pseudomonadota</taxon>
        <taxon>Alphaproteobacteria</taxon>
        <taxon>Rhodobacterales</taxon>
        <taxon>Paracoccaceae</taxon>
        <taxon>Paroceanicella</taxon>
    </lineage>
</organism>
<proteinExistence type="predicted"/>
<evidence type="ECO:0000313" key="3">
    <source>
        <dbReference type="EMBL" id="QDL93772.1"/>
    </source>
</evidence>
<sequence length="137" mass="14502">MRGLADTLIAAFNAGDPEAVAALFTPQAVIDDPSTGERFDGYRGIRDYILRFFVGYHTVTRLLSIAPLAEGRAGLRVDFTGDFGHEIGRLDLTVDADGRITRIDADLEQAPACRLRDGEGGPATPGQARAGTGIGKG</sequence>
<dbReference type="Pfam" id="PF12680">
    <property type="entry name" value="SnoaL_2"/>
    <property type="match status" value="1"/>
</dbReference>
<dbReference type="Proteomes" id="UP000305888">
    <property type="component" value="Chromosome"/>
</dbReference>
<keyword evidence="4" id="KW-1185">Reference proteome</keyword>
<dbReference type="InterPro" id="IPR037401">
    <property type="entry name" value="SnoaL-like"/>
</dbReference>
<evidence type="ECO:0000313" key="4">
    <source>
        <dbReference type="Proteomes" id="UP000305888"/>
    </source>
</evidence>
<dbReference type="InterPro" id="IPR032710">
    <property type="entry name" value="NTF2-like_dom_sf"/>
</dbReference>
<feature type="domain" description="SnoaL-like" evidence="2">
    <location>
        <begin position="8"/>
        <end position="59"/>
    </location>
</feature>
<dbReference type="AlphaFoldDB" id="A0A5B8G3B0"/>
<accession>A0A5B8G3B0</accession>
<protein>
    <submittedName>
        <fullName evidence="3">Nuclear transport factor 2 family protein</fullName>
    </submittedName>
</protein>
<dbReference type="EMBL" id="CP040818">
    <property type="protein sequence ID" value="QDL93772.1"/>
    <property type="molecule type" value="Genomic_DNA"/>
</dbReference>
<feature type="region of interest" description="Disordered" evidence="1">
    <location>
        <begin position="114"/>
        <end position="137"/>
    </location>
</feature>